<reference evidence="1 2" key="1">
    <citation type="submission" date="2020-08" db="EMBL/GenBank/DDBJ databases">
        <title>Genomic Encyclopedia of Type Strains, Phase IV (KMG-IV): sequencing the most valuable type-strain genomes for metagenomic binning, comparative biology and taxonomic classification.</title>
        <authorList>
            <person name="Goeker M."/>
        </authorList>
    </citation>
    <scope>NUCLEOTIDE SEQUENCE [LARGE SCALE GENOMIC DNA]</scope>
    <source>
        <strain evidence="1 2">DSM 106146</strain>
    </source>
</reference>
<keyword evidence="2" id="KW-1185">Reference proteome</keyword>
<dbReference type="Proteomes" id="UP000543642">
    <property type="component" value="Unassembled WGS sequence"/>
</dbReference>
<organism evidence="1 2">
    <name type="scientific">Catenibacillus scindens</name>
    <dbReference type="NCBI Taxonomy" id="673271"/>
    <lineage>
        <taxon>Bacteria</taxon>
        <taxon>Bacillati</taxon>
        <taxon>Bacillota</taxon>
        <taxon>Clostridia</taxon>
        <taxon>Lachnospirales</taxon>
        <taxon>Lachnospiraceae</taxon>
        <taxon>Catenibacillus</taxon>
    </lineage>
</organism>
<protein>
    <submittedName>
        <fullName evidence="1">Uncharacterized protein</fullName>
    </submittedName>
</protein>
<name>A0A7W8M3P6_9FIRM</name>
<gene>
    <name evidence="1" type="ORF">HNP82_000397</name>
</gene>
<comment type="caution">
    <text evidence="1">The sequence shown here is derived from an EMBL/GenBank/DDBJ whole genome shotgun (WGS) entry which is preliminary data.</text>
</comment>
<evidence type="ECO:0000313" key="1">
    <source>
        <dbReference type="EMBL" id="MBB5263303.1"/>
    </source>
</evidence>
<dbReference type="RefSeq" id="WP_183770890.1">
    <property type="nucleotide sequence ID" value="NZ_JACHFW010000001.1"/>
</dbReference>
<sequence>MNGDDMNKCRIRKTVIFGFCTGMLLAISSGCQTTPEATTKNSIYTVEDETIAADTQAAGQVLAQLPEHYTQSFTSQGYPLEIDADITVSDAEIMQGSLEQTQQPSESVISHVLFNGENITSETEDNFTTWQITGKEDFVETFSISTASGLNNYGYSNSLLDQYFSIRAVPVSYNQCTEAQKQWIENLALNVQNMMDELGFHQEIVSAKYYEGDYPYANFETVNEINGVKCCSNAITGAKPYVDCSGSVDISEHGINLLSVHSDFVVKNQEESFLMPWENLEKALTSLYEQQSLRRLDNAPPISDIELKYMIDSDENGYRFYPVWSFECYSDVFFKNVSVFAINAQNGTLEYMNSDF</sequence>
<evidence type="ECO:0000313" key="2">
    <source>
        <dbReference type="Proteomes" id="UP000543642"/>
    </source>
</evidence>
<accession>A0A7W8M3P6</accession>
<dbReference type="AlphaFoldDB" id="A0A7W8M3P6"/>
<dbReference type="EMBL" id="JACHFW010000001">
    <property type="protein sequence ID" value="MBB5263303.1"/>
    <property type="molecule type" value="Genomic_DNA"/>
</dbReference>
<proteinExistence type="predicted"/>